<evidence type="ECO:0008006" key="2">
    <source>
        <dbReference type="Google" id="ProtNLM"/>
    </source>
</evidence>
<dbReference type="AlphaFoldDB" id="X1HV59"/>
<comment type="caution">
    <text evidence="1">The sequence shown here is derived from an EMBL/GenBank/DDBJ whole genome shotgun (WGS) entry which is preliminary data.</text>
</comment>
<gene>
    <name evidence="1" type="ORF">S03H2_47745</name>
</gene>
<dbReference type="SUPFAM" id="SSF53613">
    <property type="entry name" value="Ribokinase-like"/>
    <property type="match status" value="1"/>
</dbReference>
<sequence>MPPQNFDVVLLGHFAKDKDVIDAKERDVLGGAVYYGAFPLKMMGIKVAVVTKLARKDFPELSIFKRA</sequence>
<protein>
    <recommendedName>
        <fullName evidence="2">Carbohydrate kinase PfkB domain-containing protein</fullName>
    </recommendedName>
</protein>
<accession>X1HV59</accession>
<dbReference type="Gene3D" id="3.40.1190.20">
    <property type="match status" value="1"/>
</dbReference>
<evidence type="ECO:0000313" key="1">
    <source>
        <dbReference type="EMBL" id="GAH74031.1"/>
    </source>
</evidence>
<organism evidence="1">
    <name type="scientific">marine sediment metagenome</name>
    <dbReference type="NCBI Taxonomy" id="412755"/>
    <lineage>
        <taxon>unclassified sequences</taxon>
        <taxon>metagenomes</taxon>
        <taxon>ecological metagenomes</taxon>
    </lineage>
</organism>
<reference evidence="1" key="1">
    <citation type="journal article" date="2014" name="Front. Microbiol.">
        <title>High frequency of phylogenetically diverse reductive dehalogenase-homologous genes in deep subseafloor sedimentary metagenomes.</title>
        <authorList>
            <person name="Kawai M."/>
            <person name="Futagami T."/>
            <person name="Toyoda A."/>
            <person name="Takaki Y."/>
            <person name="Nishi S."/>
            <person name="Hori S."/>
            <person name="Arai W."/>
            <person name="Tsubouchi T."/>
            <person name="Morono Y."/>
            <person name="Uchiyama I."/>
            <person name="Ito T."/>
            <person name="Fujiyama A."/>
            <person name="Inagaki F."/>
            <person name="Takami H."/>
        </authorList>
    </citation>
    <scope>NUCLEOTIDE SEQUENCE</scope>
    <source>
        <strain evidence="1">Expedition CK06-06</strain>
    </source>
</reference>
<dbReference type="InterPro" id="IPR029056">
    <property type="entry name" value="Ribokinase-like"/>
</dbReference>
<dbReference type="EMBL" id="BARU01030054">
    <property type="protein sequence ID" value="GAH74031.1"/>
    <property type="molecule type" value="Genomic_DNA"/>
</dbReference>
<feature type="non-terminal residue" evidence="1">
    <location>
        <position position="67"/>
    </location>
</feature>
<name>X1HV59_9ZZZZ</name>
<proteinExistence type="predicted"/>